<keyword evidence="4 6" id="KW-1133">Transmembrane helix</keyword>
<dbReference type="GeneID" id="56035432"/>
<dbReference type="GO" id="GO:0022857">
    <property type="term" value="F:transmembrane transporter activity"/>
    <property type="evidence" value="ECO:0007669"/>
    <property type="project" value="InterPro"/>
</dbReference>
<dbReference type="EMBL" id="CP058601">
    <property type="protein sequence ID" value="QLG50782.1"/>
    <property type="molecule type" value="Genomic_DNA"/>
</dbReference>
<keyword evidence="3 6" id="KW-0812">Transmembrane</keyword>
<evidence type="ECO:0000256" key="4">
    <source>
        <dbReference type="ARBA" id="ARBA00022989"/>
    </source>
</evidence>
<feature type="transmembrane region" description="Helical" evidence="6">
    <location>
        <begin position="326"/>
        <end position="343"/>
    </location>
</feature>
<sequence length="441" mass="46409">MSDDDESGFGVGTAVALGVGGIVGGGIYAAIGIVVAAAGILTWFAYSIATLVVLCCAYSYIKLNDATDSSGGSVSYIEELTGRSTTAGVVGWTLVVGYIGTMAMYAYAFGMYAQMLIGLEYVWGLPVRQFISVSVVAAFVGLNLLGAGSSAAVERYLVFVQAGIIALFGLIGLWFGAANYQLQLGFSELGFNPIIAASVGFVSFEGWQLLFYDQEQFDDPEETLAKGVFISIPVAAAIYILVGFVITTLLPEEVVAAQPEPSLLYASLAVSKWLALAVGIAGLISTASAINSTLFSEAIFAKNLISDDILPDEMGQEGADAAPRRTVIVIGVLTAAFTALGSLEAVVEFASLAFIVVFGAMSALALTVRDAEGVDVNPIPPLLGVVGSAAFFVMLTWYLYSQLPAVFWLVVVISAAVFTVETMYFKRRTLSEGVQEVEKRV</sequence>
<evidence type="ECO:0000256" key="5">
    <source>
        <dbReference type="ARBA" id="ARBA00023136"/>
    </source>
</evidence>
<feature type="transmembrane region" description="Helical" evidence="6">
    <location>
        <begin position="130"/>
        <end position="149"/>
    </location>
</feature>
<feature type="transmembrane region" description="Helical" evidence="6">
    <location>
        <begin position="89"/>
        <end position="110"/>
    </location>
</feature>
<dbReference type="InterPro" id="IPR050367">
    <property type="entry name" value="APC_superfamily"/>
</dbReference>
<feature type="transmembrane region" description="Helical" evidence="6">
    <location>
        <begin position="349"/>
        <end position="368"/>
    </location>
</feature>
<dbReference type="PANTHER" id="PTHR42770:SF11">
    <property type="entry name" value="INNER MEMBRANE TRANSPORT PROTEIN YBAT"/>
    <property type="match status" value="1"/>
</dbReference>
<feature type="transmembrane region" description="Helical" evidence="6">
    <location>
        <begin position="12"/>
        <end position="37"/>
    </location>
</feature>
<gene>
    <name evidence="7" type="ORF">HYG82_19035</name>
</gene>
<feature type="transmembrane region" description="Helical" evidence="6">
    <location>
        <begin position="262"/>
        <end position="284"/>
    </location>
</feature>
<reference evidence="7 8" key="1">
    <citation type="submission" date="2020-07" db="EMBL/GenBank/DDBJ databases">
        <authorList>
            <person name="Cui H."/>
        </authorList>
    </citation>
    <scope>NUCLEOTIDE SEQUENCE [LARGE SCALE GENOMIC DNA]</scope>
    <source>
        <strain evidence="7 8">YPL8</strain>
    </source>
</reference>
<organism evidence="7 8">
    <name type="scientific">Natrinema halophilum</name>
    <dbReference type="NCBI Taxonomy" id="1699371"/>
    <lineage>
        <taxon>Archaea</taxon>
        <taxon>Methanobacteriati</taxon>
        <taxon>Methanobacteriota</taxon>
        <taxon>Stenosarchaea group</taxon>
        <taxon>Halobacteria</taxon>
        <taxon>Halobacteriales</taxon>
        <taxon>Natrialbaceae</taxon>
        <taxon>Natrinema</taxon>
    </lineage>
</organism>
<feature type="transmembrane region" description="Helical" evidence="6">
    <location>
        <begin position="406"/>
        <end position="425"/>
    </location>
</feature>
<feature type="transmembrane region" description="Helical" evidence="6">
    <location>
        <begin position="224"/>
        <end position="250"/>
    </location>
</feature>
<keyword evidence="2" id="KW-1003">Cell membrane</keyword>
<protein>
    <submittedName>
        <fullName evidence="7">Amino acid permease</fullName>
    </submittedName>
</protein>
<proteinExistence type="predicted"/>
<evidence type="ECO:0000313" key="8">
    <source>
        <dbReference type="Proteomes" id="UP000509241"/>
    </source>
</evidence>
<keyword evidence="8" id="KW-1185">Reference proteome</keyword>
<dbReference type="AlphaFoldDB" id="A0A7D5KYI2"/>
<dbReference type="Proteomes" id="UP000509241">
    <property type="component" value="Chromosome"/>
</dbReference>
<name>A0A7D5KYI2_9EURY</name>
<feature type="transmembrane region" description="Helical" evidence="6">
    <location>
        <begin position="156"/>
        <end position="177"/>
    </location>
</feature>
<dbReference type="OrthoDB" id="43026at2157"/>
<evidence type="ECO:0000313" key="7">
    <source>
        <dbReference type="EMBL" id="QLG50782.1"/>
    </source>
</evidence>
<dbReference type="Gene3D" id="1.20.1740.10">
    <property type="entry name" value="Amino acid/polyamine transporter I"/>
    <property type="match status" value="1"/>
</dbReference>
<evidence type="ECO:0000256" key="3">
    <source>
        <dbReference type="ARBA" id="ARBA00022692"/>
    </source>
</evidence>
<dbReference type="InterPro" id="IPR002293">
    <property type="entry name" value="AA/rel_permease1"/>
</dbReference>
<dbReference type="PIRSF" id="PIRSF006060">
    <property type="entry name" value="AA_transporter"/>
    <property type="match status" value="1"/>
</dbReference>
<evidence type="ECO:0000256" key="2">
    <source>
        <dbReference type="ARBA" id="ARBA00022475"/>
    </source>
</evidence>
<dbReference type="KEGG" id="haly:HYG82_19035"/>
<feature type="transmembrane region" description="Helical" evidence="6">
    <location>
        <begin position="380"/>
        <end position="400"/>
    </location>
</feature>
<feature type="transmembrane region" description="Helical" evidence="6">
    <location>
        <begin position="189"/>
        <end position="212"/>
    </location>
</feature>
<comment type="subcellular location">
    <subcellularLocation>
        <location evidence="1">Cell membrane</location>
        <topology evidence="1">Multi-pass membrane protein</topology>
    </subcellularLocation>
</comment>
<dbReference type="PANTHER" id="PTHR42770">
    <property type="entry name" value="AMINO ACID TRANSPORTER-RELATED"/>
    <property type="match status" value="1"/>
</dbReference>
<dbReference type="RefSeq" id="WP_179263614.1">
    <property type="nucleotide sequence ID" value="NZ_CP058601.1"/>
</dbReference>
<evidence type="ECO:0000256" key="1">
    <source>
        <dbReference type="ARBA" id="ARBA00004651"/>
    </source>
</evidence>
<keyword evidence="5 6" id="KW-0472">Membrane</keyword>
<dbReference type="Pfam" id="PF13520">
    <property type="entry name" value="AA_permease_2"/>
    <property type="match status" value="1"/>
</dbReference>
<accession>A0A7D5KYI2</accession>
<dbReference type="GO" id="GO:0005886">
    <property type="term" value="C:plasma membrane"/>
    <property type="evidence" value="ECO:0007669"/>
    <property type="project" value="UniProtKB-SubCell"/>
</dbReference>
<feature type="transmembrane region" description="Helical" evidence="6">
    <location>
        <begin position="43"/>
        <end position="61"/>
    </location>
</feature>
<evidence type="ECO:0000256" key="6">
    <source>
        <dbReference type="SAM" id="Phobius"/>
    </source>
</evidence>